<organism evidence="2 3">
    <name type="scientific">Cyclocybe aegerita</name>
    <name type="common">Black poplar mushroom</name>
    <name type="synonym">Agrocybe aegerita</name>
    <dbReference type="NCBI Taxonomy" id="1973307"/>
    <lineage>
        <taxon>Eukaryota</taxon>
        <taxon>Fungi</taxon>
        <taxon>Dikarya</taxon>
        <taxon>Basidiomycota</taxon>
        <taxon>Agaricomycotina</taxon>
        <taxon>Agaricomycetes</taxon>
        <taxon>Agaricomycetidae</taxon>
        <taxon>Agaricales</taxon>
        <taxon>Agaricineae</taxon>
        <taxon>Bolbitiaceae</taxon>
        <taxon>Cyclocybe</taxon>
    </lineage>
</organism>
<dbReference type="Proteomes" id="UP000467700">
    <property type="component" value="Unassembled WGS sequence"/>
</dbReference>
<dbReference type="AlphaFoldDB" id="A0A8S0WHQ7"/>
<accession>A0A8S0WHQ7</accession>
<comment type="caution">
    <text evidence="2">The sequence shown here is derived from an EMBL/GenBank/DDBJ whole genome shotgun (WGS) entry which is preliminary data.</text>
</comment>
<feature type="region of interest" description="Disordered" evidence="1">
    <location>
        <begin position="1"/>
        <end position="25"/>
    </location>
</feature>
<evidence type="ECO:0000256" key="1">
    <source>
        <dbReference type="SAM" id="MobiDB-lite"/>
    </source>
</evidence>
<proteinExistence type="predicted"/>
<name>A0A8S0WHQ7_CYCAE</name>
<protein>
    <submittedName>
        <fullName evidence="2">Uncharacterized protein</fullName>
    </submittedName>
</protein>
<keyword evidence="3" id="KW-1185">Reference proteome</keyword>
<evidence type="ECO:0000313" key="2">
    <source>
        <dbReference type="EMBL" id="CAA7269780.1"/>
    </source>
</evidence>
<sequence>MDEIGSIDDSLTDNSNLEEPSAFGGDFQGTLPVSVHRGLEAGGPVFPLKSAIITGGIRQLIVSKPTLDSLCTLITRVHAPFSELPALLRHRATADMNSS</sequence>
<evidence type="ECO:0000313" key="3">
    <source>
        <dbReference type="Proteomes" id="UP000467700"/>
    </source>
</evidence>
<gene>
    <name evidence="2" type="ORF">AAE3_LOCUS12059</name>
</gene>
<dbReference type="EMBL" id="CACVBS010000080">
    <property type="protein sequence ID" value="CAA7269780.1"/>
    <property type="molecule type" value="Genomic_DNA"/>
</dbReference>
<reference evidence="2 3" key="1">
    <citation type="submission" date="2020-01" db="EMBL/GenBank/DDBJ databases">
        <authorList>
            <person name="Gupta K D."/>
        </authorList>
    </citation>
    <scope>NUCLEOTIDE SEQUENCE [LARGE SCALE GENOMIC DNA]</scope>
</reference>